<sequence>MNTEPSQNESNYEEESNYSEEISQEELIEEYRDITGYPNYEVSNLGQVRNKTTGRILKPRQRSDGYLLIGLYLNKIMKQHYIHRLVSKAFIDNPDNYSEIDHCDCVKSNNNVWNLRWVSRSENCKNRNSDKNGDEFVFVKELPDDVNEVWYYSGYFFEGYYWSETMNKLYFNNGQRIREVRPVINKQYYYCNCKNKQNENVQISMLKLQKGLFNNQ</sequence>
<dbReference type="SUPFAM" id="SSF54060">
    <property type="entry name" value="His-Me finger endonucleases"/>
    <property type="match status" value="1"/>
</dbReference>
<dbReference type="InterPro" id="IPR010902">
    <property type="entry name" value="NUMOD4"/>
</dbReference>
<comment type="caution">
    <text evidence="4">The sequence shown here is derived from an EMBL/GenBank/DDBJ whole genome shotgun (WGS) entry which is preliminary data.</text>
</comment>
<dbReference type="InterPro" id="IPR044925">
    <property type="entry name" value="His-Me_finger_sf"/>
</dbReference>
<feature type="compositionally biased region" description="Acidic residues" evidence="1">
    <location>
        <begin position="11"/>
        <end position="23"/>
    </location>
</feature>
<accession>A0ABP1GXN5</accession>
<dbReference type="Pfam" id="PF13392">
    <property type="entry name" value="HNH_3"/>
    <property type="match status" value="1"/>
</dbReference>
<dbReference type="Proteomes" id="UP001642409">
    <property type="component" value="Unassembled WGS sequence"/>
</dbReference>
<keyword evidence="5" id="KW-1185">Reference proteome</keyword>
<evidence type="ECO:0000313" key="5">
    <source>
        <dbReference type="Proteomes" id="UP001642409"/>
    </source>
</evidence>
<evidence type="ECO:0000256" key="1">
    <source>
        <dbReference type="SAM" id="MobiDB-lite"/>
    </source>
</evidence>
<reference evidence="4 5" key="1">
    <citation type="submission" date="2024-07" db="EMBL/GenBank/DDBJ databases">
        <authorList>
            <person name="Akdeniz Z."/>
        </authorList>
    </citation>
    <scope>NUCLEOTIDE SEQUENCE [LARGE SCALE GENOMIC DNA]</scope>
</reference>
<organism evidence="4 5">
    <name type="scientific">Hexamita inflata</name>
    <dbReference type="NCBI Taxonomy" id="28002"/>
    <lineage>
        <taxon>Eukaryota</taxon>
        <taxon>Metamonada</taxon>
        <taxon>Diplomonadida</taxon>
        <taxon>Hexamitidae</taxon>
        <taxon>Hexamitinae</taxon>
        <taxon>Hexamita</taxon>
    </lineage>
</organism>
<evidence type="ECO:0000259" key="2">
    <source>
        <dbReference type="Pfam" id="PF07463"/>
    </source>
</evidence>
<protein>
    <submittedName>
        <fullName evidence="4">HNH_endonuclease</fullName>
    </submittedName>
</protein>
<feature type="domain" description="NUMOD4" evidence="2">
    <location>
        <begin position="29"/>
        <end position="71"/>
    </location>
</feature>
<feature type="compositionally biased region" description="Low complexity" evidence="1">
    <location>
        <begin position="1"/>
        <end position="10"/>
    </location>
</feature>
<dbReference type="EMBL" id="CAXDID020000013">
    <property type="protein sequence ID" value="CAL5981701.1"/>
    <property type="molecule type" value="Genomic_DNA"/>
</dbReference>
<evidence type="ECO:0000313" key="4">
    <source>
        <dbReference type="EMBL" id="CAL5981701.1"/>
    </source>
</evidence>
<dbReference type="Gene3D" id="3.90.75.20">
    <property type="match status" value="1"/>
</dbReference>
<gene>
    <name evidence="4" type="ORF">HINF_LOCUS6787</name>
</gene>
<feature type="domain" description="HNH nuclease" evidence="3">
    <location>
        <begin position="81"/>
        <end position="123"/>
    </location>
</feature>
<dbReference type="InterPro" id="IPR003615">
    <property type="entry name" value="HNH_nuc"/>
</dbReference>
<proteinExistence type="predicted"/>
<feature type="region of interest" description="Disordered" evidence="1">
    <location>
        <begin position="1"/>
        <end position="23"/>
    </location>
</feature>
<name>A0ABP1GXN5_9EUKA</name>
<evidence type="ECO:0000259" key="3">
    <source>
        <dbReference type="Pfam" id="PF13392"/>
    </source>
</evidence>
<dbReference type="Pfam" id="PF07463">
    <property type="entry name" value="NUMOD4"/>
    <property type="match status" value="1"/>
</dbReference>